<dbReference type="AlphaFoldDB" id="A0A1F4V3N9"/>
<comment type="caution">
    <text evidence="1">The sequence shown here is derived from an EMBL/GenBank/DDBJ whole genome shotgun (WGS) entry which is preliminary data.</text>
</comment>
<evidence type="ECO:0000313" key="2">
    <source>
        <dbReference type="Proteomes" id="UP000177371"/>
    </source>
</evidence>
<dbReference type="EMBL" id="MEUT01000011">
    <property type="protein sequence ID" value="OGC51815.1"/>
    <property type="molecule type" value="Genomic_DNA"/>
</dbReference>
<organism evidence="1 2">
    <name type="scientific">candidate division WWE3 bacterium RBG_16_37_10</name>
    <dbReference type="NCBI Taxonomy" id="1802610"/>
    <lineage>
        <taxon>Bacteria</taxon>
        <taxon>Katanobacteria</taxon>
    </lineage>
</organism>
<protein>
    <submittedName>
        <fullName evidence="1">Uncharacterized protein</fullName>
    </submittedName>
</protein>
<gene>
    <name evidence="1" type="ORF">A2W32_02130</name>
</gene>
<accession>A0A1F4V3N9</accession>
<proteinExistence type="predicted"/>
<sequence length="198" mass="21577">MSIVEEGISSLAPAAEVPVREVVLGEYQVVSIKPSELLVIGSDPGNGDLVHGASRGRVLPYNPKSIVSAKLEGLTPGEGSKEILCVEVDSTNGGLQLRKLASTIYAEVWVQRSVPEHPEVKEWQKRDSIDWMGGFDKTSVGRDPVIVNIKTATHTTQVEMHPGGYNAGDDREHGYWVRYHDIPKGLSSNPNDKPPKTE</sequence>
<name>A0A1F4V3N9_UNCKA</name>
<dbReference type="Proteomes" id="UP000177371">
    <property type="component" value="Unassembled WGS sequence"/>
</dbReference>
<evidence type="ECO:0000313" key="1">
    <source>
        <dbReference type="EMBL" id="OGC51815.1"/>
    </source>
</evidence>
<reference evidence="1 2" key="1">
    <citation type="journal article" date="2016" name="Nat. Commun.">
        <title>Thousands of microbial genomes shed light on interconnected biogeochemical processes in an aquifer system.</title>
        <authorList>
            <person name="Anantharaman K."/>
            <person name="Brown C.T."/>
            <person name="Hug L.A."/>
            <person name="Sharon I."/>
            <person name="Castelle C.J."/>
            <person name="Probst A.J."/>
            <person name="Thomas B.C."/>
            <person name="Singh A."/>
            <person name="Wilkins M.J."/>
            <person name="Karaoz U."/>
            <person name="Brodie E.L."/>
            <person name="Williams K.H."/>
            <person name="Hubbard S.S."/>
            <person name="Banfield J.F."/>
        </authorList>
    </citation>
    <scope>NUCLEOTIDE SEQUENCE [LARGE SCALE GENOMIC DNA]</scope>
</reference>